<dbReference type="GeneID" id="109484980"/>
<dbReference type="OrthoDB" id="5970825at2759"/>
<gene>
    <name evidence="3" type="primary">LOC109484980</name>
</gene>
<organism evidence="2 3">
    <name type="scientific">Branchiostoma belcheri</name>
    <name type="common">Amphioxus</name>
    <dbReference type="NCBI Taxonomy" id="7741"/>
    <lineage>
        <taxon>Eukaryota</taxon>
        <taxon>Metazoa</taxon>
        <taxon>Chordata</taxon>
        <taxon>Cephalochordata</taxon>
        <taxon>Leptocardii</taxon>
        <taxon>Amphioxiformes</taxon>
        <taxon>Branchiostomatidae</taxon>
        <taxon>Branchiostoma</taxon>
    </lineage>
</organism>
<evidence type="ECO:0000313" key="3">
    <source>
        <dbReference type="RefSeq" id="XP_019643911.1"/>
    </source>
</evidence>
<reference evidence="3" key="1">
    <citation type="submission" date="2025-08" db="UniProtKB">
        <authorList>
            <consortium name="RefSeq"/>
        </authorList>
    </citation>
    <scope>IDENTIFICATION</scope>
    <source>
        <tissue evidence="3">Gonad</tissue>
    </source>
</reference>
<dbReference type="PANTHER" id="PTHR31664:SF8">
    <property type="entry name" value="DUF4440 DOMAIN-CONTAINING PROTEIN"/>
    <property type="match status" value="1"/>
</dbReference>
<feature type="domain" description="DUF4440" evidence="1">
    <location>
        <begin position="375"/>
        <end position="481"/>
    </location>
</feature>
<feature type="domain" description="DUF4440" evidence="1">
    <location>
        <begin position="282"/>
        <end position="372"/>
    </location>
</feature>
<dbReference type="KEGG" id="bbel:109484980"/>
<protein>
    <submittedName>
        <fullName evidence="3">Uncharacterized protein LOC109484980</fullName>
    </submittedName>
</protein>
<name>A0A6P5APG0_BRABE</name>
<dbReference type="Proteomes" id="UP000515135">
    <property type="component" value="Unplaced"/>
</dbReference>
<evidence type="ECO:0000313" key="2">
    <source>
        <dbReference type="Proteomes" id="UP000515135"/>
    </source>
</evidence>
<sequence>MADLKAVIEAQNKRFMDFYKANDMKGLASLYTEDCKLMPTGSDTMHGRDGPEKAFSGAWAGGVKAVELKVEEVGPMGSDVIYERSTYTMKTEDGTVADEGKYIVIWKKVDGEWFMHIDIFNSNLKSVTKAKNQKFMALYKANDMKGLAKLYTEDCKLMPPGSDTLHGRDGAEKAFTGAWAGGVRDVESKTEEVGPMGSDVFYERGTSIMKTEDGTVADEGNSYWNQSKLTPRGSDVKGKEVKATHLVRQVVVRRLLHVVAGTATNIPSIMEDVDLKTLKKEIQARNQKFTALYKANDMKGLAKLYTENCKVMPPGSDTEYGRDGVEKAYSGTWAGGVRDVESKTEEVGPMGSDVFYERGTGTIKTEDGTTLKKEIEARNQTFMALYKAKDMKGLATKLYTEDCKVMAPGSDTENKRDGAEKAFIGAWAGGVRAVELKTDEVGPMGSDVVYERGTSTMKAEDGTVADEGKYIVIWKKVDGEWFMHIDIFNSSLPIHHQQSQKRS</sequence>
<dbReference type="InterPro" id="IPR032710">
    <property type="entry name" value="NTF2-like_dom_sf"/>
</dbReference>
<dbReference type="Pfam" id="PF14534">
    <property type="entry name" value="DUF4440"/>
    <property type="match status" value="3"/>
</dbReference>
<feature type="domain" description="DUF4440" evidence="1">
    <location>
        <begin position="8"/>
        <end position="113"/>
    </location>
</feature>
<dbReference type="SUPFAM" id="SSF54427">
    <property type="entry name" value="NTF2-like"/>
    <property type="match status" value="4"/>
</dbReference>
<accession>A0A6P5APG0</accession>
<dbReference type="InterPro" id="IPR027843">
    <property type="entry name" value="DUF4440"/>
</dbReference>
<keyword evidence="2" id="KW-1185">Reference proteome</keyword>
<evidence type="ECO:0000259" key="1">
    <source>
        <dbReference type="Pfam" id="PF14534"/>
    </source>
</evidence>
<proteinExistence type="predicted"/>
<dbReference type="RefSeq" id="XP_019643911.1">
    <property type="nucleotide sequence ID" value="XM_019788352.1"/>
</dbReference>
<dbReference type="Gene3D" id="3.10.450.50">
    <property type="match status" value="4"/>
</dbReference>
<dbReference type="AlphaFoldDB" id="A0A6P5APG0"/>
<dbReference type="PANTHER" id="PTHR31664">
    <property type="entry name" value="PROTEIN CBG16427"/>
    <property type="match status" value="1"/>
</dbReference>